<keyword evidence="3" id="KW-0804">Transcription</keyword>
<accession>A0A679IM66</accession>
<evidence type="ECO:0000259" key="4">
    <source>
        <dbReference type="PROSITE" id="PS01124"/>
    </source>
</evidence>
<organism evidence="5 6">
    <name type="scientific">Enterococcus saigonensis</name>
    <dbReference type="NCBI Taxonomy" id="1805431"/>
    <lineage>
        <taxon>Bacteria</taxon>
        <taxon>Bacillati</taxon>
        <taxon>Bacillota</taxon>
        <taxon>Bacilli</taxon>
        <taxon>Lactobacillales</taxon>
        <taxon>Enterococcaceae</taxon>
        <taxon>Enterococcus</taxon>
    </lineage>
</organism>
<gene>
    <name evidence="5" type="ORF">EsVE80_03770</name>
</gene>
<dbReference type="PANTHER" id="PTHR43280">
    <property type="entry name" value="ARAC-FAMILY TRANSCRIPTIONAL REGULATOR"/>
    <property type="match status" value="1"/>
</dbReference>
<dbReference type="Gene3D" id="1.10.10.60">
    <property type="entry name" value="Homeodomain-like"/>
    <property type="match status" value="2"/>
</dbReference>
<reference evidence="5 6" key="1">
    <citation type="submission" date="2020-02" db="EMBL/GenBank/DDBJ databases">
        <title>Characterization of vanA genotype vancomycin-resistant Enterococcus saigonensis VE80.</title>
        <authorList>
            <person name="Harada T."/>
            <person name="Motooka D."/>
            <person name="Nakamura S."/>
            <person name="Yamamoto Y."/>
            <person name="Kawahara R."/>
            <person name="Kawatsu K."/>
        </authorList>
    </citation>
    <scope>NUCLEOTIDE SEQUENCE [LARGE SCALE GENOMIC DNA]</scope>
    <source>
        <strain evidence="5 6">VE80</strain>
    </source>
</reference>
<dbReference type="AlphaFoldDB" id="A0A679IM66"/>
<evidence type="ECO:0000256" key="3">
    <source>
        <dbReference type="ARBA" id="ARBA00023163"/>
    </source>
</evidence>
<evidence type="ECO:0000256" key="2">
    <source>
        <dbReference type="ARBA" id="ARBA00023125"/>
    </source>
</evidence>
<sequence>MHLINAQTFNPEILYLFDACCDEDWVGEFHAHDFLEISLVLEGESEYFFEDLPQTTIRAGQVLLFNPGYHHMERHVKQTSHQLHIGIKNFTLQGLPRNTFPHKSPILNLGRHQQNVLQIAWRLLEELYQDAPETLVLRKILVSEMLVHILRGLDDTNERQPTFLSSRQQRQQKIVNDTIYFLENHFKEEITLEQLAQIQFVSPAYLSRLFKEIVGESPINYLIKLRLKEAKHLLKTTPLTIKQIAQATGYQDAYHFSKSFKKQFGIAPSSLSEKKTS</sequence>
<dbReference type="SUPFAM" id="SSF46689">
    <property type="entry name" value="Homeodomain-like"/>
    <property type="match status" value="2"/>
</dbReference>
<dbReference type="Gene3D" id="2.60.120.10">
    <property type="entry name" value="Jelly Rolls"/>
    <property type="match status" value="1"/>
</dbReference>
<keyword evidence="6" id="KW-1185">Reference proteome</keyword>
<dbReference type="InterPro" id="IPR009057">
    <property type="entry name" value="Homeodomain-like_sf"/>
</dbReference>
<dbReference type="InterPro" id="IPR020449">
    <property type="entry name" value="Tscrpt_reg_AraC-type_HTH"/>
</dbReference>
<protein>
    <submittedName>
        <fullName evidence="5">AraC family transcriptional regulator</fullName>
    </submittedName>
</protein>
<dbReference type="InterPro" id="IPR018062">
    <property type="entry name" value="HTH_AraC-typ_CS"/>
</dbReference>
<dbReference type="KEGG" id="esg:EsVE80_03770"/>
<dbReference type="PRINTS" id="PR00032">
    <property type="entry name" value="HTHARAC"/>
</dbReference>
<evidence type="ECO:0000313" key="5">
    <source>
        <dbReference type="EMBL" id="BCA84854.1"/>
    </source>
</evidence>
<evidence type="ECO:0000313" key="6">
    <source>
        <dbReference type="Proteomes" id="UP000502998"/>
    </source>
</evidence>
<evidence type="ECO:0000256" key="1">
    <source>
        <dbReference type="ARBA" id="ARBA00023015"/>
    </source>
</evidence>
<dbReference type="PANTHER" id="PTHR43280:SF28">
    <property type="entry name" value="HTH-TYPE TRANSCRIPTIONAL ACTIVATOR RHAS"/>
    <property type="match status" value="1"/>
</dbReference>
<keyword evidence="1" id="KW-0805">Transcription regulation</keyword>
<feature type="domain" description="HTH araC/xylS-type" evidence="4">
    <location>
        <begin position="176"/>
        <end position="274"/>
    </location>
</feature>
<dbReference type="Pfam" id="PF02311">
    <property type="entry name" value="AraC_binding"/>
    <property type="match status" value="1"/>
</dbReference>
<dbReference type="InterPro" id="IPR003313">
    <property type="entry name" value="AraC-bd"/>
</dbReference>
<dbReference type="InterPro" id="IPR014710">
    <property type="entry name" value="RmlC-like_jellyroll"/>
</dbReference>
<dbReference type="InterPro" id="IPR037923">
    <property type="entry name" value="HTH-like"/>
</dbReference>
<dbReference type="InterPro" id="IPR018060">
    <property type="entry name" value="HTH_AraC"/>
</dbReference>
<dbReference type="SUPFAM" id="SSF51215">
    <property type="entry name" value="Regulatory protein AraC"/>
    <property type="match status" value="1"/>
</dbReference>
<dbReference type="GO" id="GO:0043565">
    <property type="term" value="F:sequence-specific DNA binding"/>
    <property type="evidence" value="ECO:0007669"/>
    <property type="project" value="InterPro"/>
</dbReference>
<keyword evidence="2" id="KW-0238">DNA-binding</keyword>
<dbReference type="GO" id="GO:0003700">
    <property type="term" value="F:DNA-binding transcription factor activity"/>
    <property type="evidence" value="ECO:0007669"/>
    <property type="project" value="InterPro"/>
</dbReference>
<proteinExistence type="predicted"/>
<dbReference type="RefSeq" id="WP_173102231.1">
    <property type="nucleotide sequence ID" value="NZ_AP022822.1"/>
</dbReference>
<dbReference type="SMART" id="SM00342">
    <property type="entry name" value="HTH_ARAC"/>
    <property type="match status" value="1"/>
</dbReference>
<dbReference type="PROSITE" id="PS01124">
    <property type="entry name" value="HTH_ARAC_FAMILY_2"/>
    <property type="match status" value="1"/>
</dbReference>
<dbReference type="PROSITE" id="PS00041">
    <property type="entry name" value="HTH_ARAC_FAMILY_1"/>
    <property type="match status" value="1"/>
</dbReference>
<dbReference type="Pfam" id="PF12833">
    <property type="entry name" value="HTH_18"/>
    <property type="match status" value="1"/>
</dbReference>
<dbReference type="EMBL" id="AP022822">
    <property type="protein sequence ID" value="BCA84854.1"/>
    <property type="molecule type" value="Genomic_DNA"/>
</dbReference>
<name>A0A679IM66_9ENTE</name>
<dbReference type="Proteomes" id="UP000502998">
    <property type="component" value="Chromosome"/>
</dbReference>